<dbReference type="Gene3D" id="3.40.190.10">
    <property type="entry name" value="Periplasmic binding protein-like II"/>
    <property type="match status" value="1"/>
</dbReference>
<dbReference type="InterPro" id="IPR006059">
    <property type="entry name" value="SBP"/>
</dbReference>
<dbReference type="Pfam" id="PF13416">
    <property type="entry name" value="SBP_bac_8"/>
    <property type="match status" value="1"/>
</dbReference>
<reference evidence="1" key="1">
    <citation type="submission" date="2019-08" db="EMBL/GenBank/DDBJ databases">
        <authorList>
            <person name="Kucharzyk K."/>
            <person name="Murdoch R.W."/>
            <person name="Higgins S."/>
            <person name="Loffler F."/>
        </authorList>
    </citation>
    <scope>NUCLEOTIDE SEQUENCE</scope>
</reference>
<dbReference type="EMBL" id="VSSQ01044987">
    <property type="protein sequence ID" value="MPM98857.1"/>
    <property type="molecule type" value="Genomic_DNA"/>
</dbReference>
<sequence length="234" mass="26031">MVKVAGIDMSFKKYLYERNGSLWSDDLSKVAFNSDAGIAALEFIKSFQTMGIIPPIEMTAANPDGVDDFQLGRVAMYIASSPNTMMYQEAVPNLGIERVPAGIEKDVFWVNPSMMYSITKDAKDPELTASLLNFMVNDEEAGSILKIVRGTPSNSVIRANIGRSLSEIEQTMLACIQKTTSTDFVNEPFPAGFMEIFTLVDREIQNYLFGKYKSAQETLSILETESNKILARYI</sequence>
<evidence type="ECO:0000313" key="1">
    <source>
        <dbReference type="EMBL" id="MPM98857.1"/>
    </source>
</evidence>
<protein>
    <recommendedName>
        <fullName evidence="2">Extracellular solute-binding protein</fullName>
    </recommendedName>
</protein>
<organism evidence="1">
    <name type="scientific">bioreactor metagenome</name>
    <dbReference type="NCBI Taxonomy" id="1076179"/>
    <lineage>
        <taxon>unclassified sequences</taxon>
        <taxon>metagenomes</taxon>
        <taxon>ecological metagenomes</taxon>
    </lineage>
</organism>
<name>A0A645EA85_9ZZZZ</name>
<evidence type="ECO:0008006" key="2">
    <source>
        <dbReference type="Google" id="ProtNLM"/>
    </source>
</evidence>
<dbReference type="SUPFAM" id="SSF53850">
    <property type="entry name" value="Periplasmic binding protein-like II"/>
    <property type="match status" value="1"/>
</dbReference>
<dbReference type="AlphaFoldDB" id="A0A645EA85"/>
<gene>
    <name evidence="1" type="ORF">SDC9_146047</name>
</gene>
<comment type="caution">
    <text evidence="1">The sequence shown here is derived from an EMBL/GenBank/DDBJ whole genome shotgun (WGS) entry which is preliminary data.</text>
</comment>
<accession>A0A645EA85</accession>
<proteinExistence type="predicted"/>